<dbReference type="OrthoDB" id="1577640at2759"/>
<feature type="repeat" description="ANK" evidence="2">
    <location>
        <begin position="972"/>
        <end position="1004"/>
    </location>
</feature>
<dbReference type="InterPro" id="IPR027417">
    <property type="entry name" value="P-loop_NTPase"/>
</dbReference>
<gene>
    <name evidence="5" type="ORF">K460DRAFT_356058</name>
</gene>
<feature type="domain" description="Nephrocystin 3-like N-terminal" evidence="4">
    <location>
        <begin position="407"/>
        <end position="559"/>
    </location>
</feature>
<comment type="caution">
    <text evidence="5">The sequence shown here is derived from an EMBL/GenBank/DDBJ whole genome shotgun (WGS) entry which is preliminary data.</text>
</comment>
<evidence type="ECO:0000313" key="6">
    <source>
        <dbReference type="Proteomes" id="UP000800039"/>
    </source>
</evidence>
<dbReference type="PROSITE" id="PS50297">
    <property type="entry name" value="ANK_REP_REGION"/>
    <property type="match status" value="3"/>
</dbReference>
<evidence type="ECO:0000256" key="1">
    <source>
        <dbReference type="ARBA" id="ARBA00022737"/>
    </source>
</evidence>
<dbReference type="InterPro" id="IPR056884">
    <property type="entry name" value="NPHP3-like_N"/>
</dbReference>
<sequence length="1455" mass="162137">MPRRLRREDYTVGWVCALPVELAAAQEMLDEEHDDLGREYNDNNENVYALGSIAGHNVVIACLPAGRVGNNPAAAVATQMRATFKGIRFGLMVGIGAGVPTPEADIRLGDVVVSQPYQTFAGVVQYDFGKTTPSGFERTGSLNSPPQILLAAVARVRAHELRGKRRFLEYASKLERIPKFQRSKTGPDILFEAGYNHEGGPTCELCNPNRQKARAQRESEENVVVHYGTIASGNQVMRDAAERDRVSAELGGVLCFEMEAAGLMNSFQCLVIRGICDYADSHKNKKWQPYAAGIAAAYAKELLSVLPAAEVADTSPVDEAMSGVSEHDFEYCANPSAKRRKIDASNGFETEFTSTSGSQTKLVARRMYCKVPSDMKKLGSDATVSAQLSDQEQEQEYRHDDIHTAKDTCDWLLQHPHFRVWLKSTQRVLWIKGNPGAGKSVLMKYAVRKMHENQSGELILSFFVHGQDYLAQLTTKFEEREKRFGGYMADRWKWTTKELQDFLTTVLTKGTQSCPVIVFIDAIDECGEVAAKSLLAYFKEVAKQAKAEGARFKVCLSSRHYPILGLETIPAINVEDENGKDVQWYTRKRLEDIQLKGKRQQIEDEILLKARGGFQWVFLVTEKIIGRNLAGIRADKLLDELTVCPETLSELYAALLSSVTKTEKLQMTKLFQWVLFAERPLSTQELREALAADADMSCTSISQLRDHESWSESLDGFERHVKHISRGLVQFQTREVYEQYEPNEEDPDREAQLIHQSVADYLFDKFLYDMADNQHAPQSPAGAGHFQISRSCLRYLTLRELLEAARLPRGTVSSQFPLAPYATRYLFDHIRKVEKERILQPDLLTIIQWTPQSRTMQQLADLLRVLDPDSAHTPLGWPFCGATAFHVLAAFGSNSACDGYLNESDETIDGKDSDMNTPLHIAIREGCQDIALTLLDQSIVWQSQHGDNSINEGKCKRHKESRLVDIEAENNDGDTALTIALSMKADKVLSKLIEAGADLKYMGREMALVAYAISNRNMRLLARLIGKNICLDGAVFFAVKDHHLNQDDVLKEIVAQLLKAGANTIESPMFGGLSEPKDNSEGYDEDSDEYFDEYFNEFESRNDDNALLIACRRGQADLVDLLLSYGASATCQNKIGESPLLIAADCGHNKLTQSLLQCAPSAVELETGDGRTALDAVIDNNEIDLLLLLIKKGSFSTSNSVLEKCFMSLVDDEYTLRIAVEAFLENDVIESDVKNQILVKYLLNCFKGNFYQGDGGGQSPLLWAARNGYKEVVKLLLEVANVDVNAQDRFEQSPILCAAAYEHQEIVRLLLHTGKVSIDARSNSGWALRSWAVVRGYGDIVKLLHDTSNINVNADDNTGPSLLWWAARTGCVAMIELLSGAGEVDIDVWDDNGRTALSWAAQYGHTAVVQLLIKTNKVNIHANDHYGQSPRWWAARNGNDAVVKLLDEASADRDH</sequence>
<evidence type="ECO:0000256" key="2">
    <source>
        <dbReference type="PROSITE-ProRule" id="PRU00023"/>
    </source>
</evidence>
<dbReference type="InterPro" id="IPR053137">
    <property type="entry name" value="NLR-like"/>
</dbReference>
<dbReference type="RefSeq" id="XP_040788933.1">
    <property type="nucleotide sequence ID" value="XM_040931928.1"/>
</dbReference>
<dbReference type="Gene3D" id="3.40.50.1580">
    <property type="entry name" value="Nucleoside phosphorylase domain"/>
    <property type="match status" value="1"/>
</dbReference>
<dbReference type="SUPFAM" id="SSF52540">
    <property type="entry name" value="P-loop containing nucleoside triphosphate hydrolases"/>
    <property type="match status" value="1"/>
</dbReference>
<dbReference type="Gene3D" id="3.40.50.300">
    <property type="entry name" value="P-loop containing nucleotide triphosphate hydrolases"/>
    <property type="match status" value="1"/>
</dbReference>
<dbReference type="InterPro" id="IPR035994">
    <property type="entry name" value="Nucleoside_phosphorylase_sf"/>
</dbReference>
<evidence type="ECO:0000313" key="5">
    <source>
        <dbReference type="EMBL" id="KAF1846370.1"/>
    </source>
</evidence>
<dbReference type="Pfam" id="PF01048">
    <property type="entry name" value="PNP_UDP_1"/>
    <property type="match status" value="1"/>
</dbReference>
<dbReference type="Gene3D" id="1.25.40.20">
    <property type="entry name" value="Ankyrin repeat-containing domain"/>
    <property type="match status" value="4"/>
</dbReference>
<keyword evidence="1" id="KW-0677">Repeat</keyword>
<dbReference type="InterPro" id="IPR000845">
    <property type="entry name" value="Nucleoside_phosphorylase_d"/>
</dbReference>
<keyword evidence="2" id="KW-0040">ANK repeat</keyword>
<evidence type="ECO:0000259" key="4">
    <source>
        <dbReference type="Pfam" id="PF24883"/>
    </source>
</evidence>
<dbReference type="SMART" id="SM00248">
    <property type="entry name" value="ANK"/>
    <property type="match status" value="11"/>
</dbReference>
<proteinExistence type="predicted"/>
<dbReference type="PANTHER" id="PTHR46082">
    <property type="entry name" value="ATP/GTP-BINDING PROTEIN-RELATED"/>
    <property type="match status" value="1"/>
</dbReference>
<dbReference type="PANTHER" id="PTHR46082:SF11">
    <property type="entry name" value="AAA+ ATPASE DOMAIN-CONTAINING PROTEIN-RELATED"/>
    <property type="match status" value="1"/>
</dbReference>
<dbReference type="InterPro" id="IPR002110">
    <property type="entry name" value="Ankyrin_rpt"/>
</dbReference>
<dbReference type="Pfam" id="PF00023">
    <property type="entry name" value="Ank"/>
    <property type="match status" value="1"/>
</dbReference>
<dbReference type="Pfam" id="PF24883">
    <property type="entry name" value="NPHP3_N"/>
    <property type="match status" value="1"/>
</dbReference>
<feature type="repeat" description="ANK" evidence="2">
    <location>
        <begin position="1392"/>
        <end position="1414"/>
    </location>
</feature>
<dbReference type="GO" id="GO:0009116">
    <property type="term" value="P:nucleoside metabolic process"/>
    <property type="evidence" value="ECO:0007669"/>
    <property type="project" value="InterPro"/>
</dbReference>
<dbReference type="InterPro" id="IPR036770">
    <property type="entry name" value="Ankyrin_rpt-contain_sf"/>
</dbReference>
<dbReference type="EMBL" id="ML976616">
    <property type="protein sequence ID" value="KAF1846370.1"/>
    <property type="molecule type" value="Genomic_DNA"/>
</dbReference>
<feature type="repeat" description="ANK" evidence="2">
    <location>
        <begin position="1256"/>
        <end position="1278"/>
    </location>
</feature>
<dbReference type="SUPFAM" id="SSF48403">
    <property type="entry name" value="Ankyrin repeat"/>
    <property type="match status" value="2"/>
</dbReference>
<reference evidence="5" key="1">
    <citation type="submission" date="2020-01" db="EMBL/GenBank/DDBJ databases">
        <authorList>
            <consortium name="DOE Joint Genome Institute"/>
            <person name="Haridas S."/>
            <person name="Albert R."/>
            <person name="Binder M."/>
            <person name="Bloem J."/>
            <person name="Labutti K."/>
            <person name="Salamov A."/>
            <person name="Andreopoulos B."/>
            <person name="Baker S.E."/>
            <person name="Barry K."/>
            <person name="Bills G."/>
            <person name="Bluhm B.H."/>
            <person name="Cannon C."/>
            <person name="Castanera R."/>
            <person name="Culley D.E."/>
            <person name="Daum C."/>
            <person name="Ezra D."/>
            <person name="Gonzalez J.B."/>
            <person name="Henrissat B."/>
            <person name="Kuo A."/>
            <person name="Liang C."/>
            <person name="Lipzen A."/>
            <person name="Lutzoni F."/>
            <person name="Magnuson J."/>
            <person name="Mondo S."/>
            <person name="Nolan M."/>
            <person name="Ohm R."/>
            <person name="Pangilinan J."/>
            <person name="Park H.-J."/>
            <person name="Ramirez L."/>
            <person name="Alfaro M."/>
            <person name="Sun H."/>
            <person name="Tritt A."/>
            <person name="Yoshinaga Y."/>
            <person name="Zwiers L.-H."/>
            <person name="Turgeon B.G."/>
            <person name="Goodwin S.B."/>
            <person name="Spatafora J.W."/>
            <person name="Crous P.W."/>
            <person name="Grigoriev I.V."/>
        </authorList>
    </citation>
    <scope>NUCLEOTIDE SEQUENCE</scope>
    <source>
        <strain evidence="5">CBS 394.84</strain>
    </source>
</reference>
<dbReference type="Pfam" id="PF12796">
    <property type="entry name" value="Ank_2"/>
    <property type="match status" value="3"/>
</dbReference>
<feature type="domain" description="Nucleoside phosphorylase" evidence="3">
    <location>
        <begin position="12"/>
        <end position="286"/>
    </location>
</feature>
<dbReference type="GeneID" id="63849180"/>
<accession>A0A9P4GJQ4</accession>
<evidence type="ECO:0000259" key="3">
    <source>
        <dbReference type="Pfam" id="PF01048"/>
    </source>
</evidence>
<dbReference type="GO" id="GO:0003824">
    <property type="term" value="F:catalytic activity"/>
    <property type="evidence" value="ECO:0007669"/>
    <property type="project" value="InterPro"/>
</dbReference>
<organism evidence="5 6">
    <name type="scientific">Cucurbitaria berberidis CBS 394.84</name>
    <dbReference type="NCBI Taxonomy" id="1168544"/>
    <lineage>
        <taxon>Eukaryota</taxon>
        <taxon>Fungi</taxon>
        <taxon>Dikarya</taxon>
        <taxon>Ascomycota</taxon>
        <taxon>Pezizomycotina</taxon>
        <taxon>Dothideomycetes</taxon>
        <taxon>Pleosporomycetidae</taxon>
        <taxon>Pleosporales</taxon>
        <taxon>Pleosporineae</taxon>
        <taxon>Cucurbitariaceae</taxon>
        <taxon>Cucurbitaria</taxon>
    </lineage>
</organism>
<keyword evidence="6" id="KW-1185">Reference proteome</keyword>
<feature type="repeat" description="ANK" evidence="2">
    <location>
        <begin position="1102"/>
        <end position="1134"/>
    </location>
</feature>
<dbReference type="Proteomes" id="UP000800039">
    <property type="component" value="Unassembled WGS sequence"/>
</dbReference>
<name>A0A9P4GJQ4_9PLEO</name>
<protein>
    <submittedName>
        <fullName evidence="5">Ankyrin</fullName>
    </submittedName>
</protein>
<dbReference type="PROSITE" id="PS50088">
    <property type="entry name" value="ANK_REPEAT"/>
    <property type="match status" value="4"/>
</dbReference>
<dbReference type="SUPFAM" id="SSF53167">
    <property type="entry name" value="Purine and uridine phosphorylases"/>
    <property type="match status" value="1"/>
</dbReference>